<organism evidence="10 11">
    <name type="scientific">Dissophora globulifera</name>
    <dbReference type="NCBI Taxonomy" id="979702"/>
    <lineage>
        <taxon>Eukaryota</taxon>
        <taxon>Fungi</taxon>
        <taxon>Fungi incertae sedis</taxon>
        <taxon>Mucoromycota</taxon>
        <taxon>Mortierellomycotina</taxon>
        <taxon>Mortierellomycetes</taxon>
        <taxon>Mortierellales</taxon>
        <taxon>Mortierellaceae</taxon>
        <taxon>Dissophora</taxon>
    </lineage>
</organism>
<evidence type="ECO:0000256" key="2">
    <source>
        <dbReference type="ARBA" id="ARBA00006403"/>
    </source>
</evidence>
<feature type="compositionally biased region" description="Acidic residues" evidence="8">
    <location>
        <begin position="217"/>
        <end position="244"/>
    </location>
</feature>
<keyword evidence="3" id="KW-0805">Transcription regulation</keyword>
<sequence>MQVYAFFRTVFPLHGYDTGGKASASKQYSPSSISSADPLSSSSPSTSVAAAAPESSTLAVKLSEDPEGQVHAGEREDAGAGATSGHENGAHESQHLSSEDSHTLKDGGDRESRGYPQAIRRSRSGRPLRSTVQYDERSSRGSSPDNHSASESQEQPLYGRRTRSSYHPHQGDFVEGEDRDLNHLERSEQESGREHENDMHGNMDGRHQGNSRYGDSNQDELVSDDDRAGDDDDGFGEEDGDDGNNEGSETNSSKNDDGSEPLNISMYGSPSLVKVRSMFIDKLYKMVEDPAIQHLISWAKDGDMFYVYNCIELSSSVLPKFFKHNNWQSFVRQLNKESTMNRRNPETQRWQFYHPDFQRDRPHLRNNIKRKSARSGNIAPTFSRVVFERDKGYYVQQESPSSRAPSFNNNVQGGGHHSRTHNSNNPQGQRVLGHMHGGPGGLATGPHHYSTHPSSTVHRSPHDPAHRLSVTKQLSEHGRAAPAGHPASDGMHSREDKDIVMSSRHHLPPSHHQQPRRDHEPQPHPHHQYYAGASPYRHQQPPPQQGYGSPHQRQHSYAGPPSQAHYSPEQGYSHESQVFTSPQPAPQELLHPAQPPTSAVGVGRSTYPPHGPSGSSGAGAGRDSGGYTDHGTMMTGGHFRSQSAPGLDPRRGGDSARGPHPFSQQDPTQPPHSPSPSQHPNSQSYYQREPYPSTHGHQQPLPPPPPHGGHHGSFHEDTAVKGQPGSDSGSLTVGDGFSPSSNRGSLSKHPSSPKGHVQPHAGAAPTANAPPTRAPYQYVDQQPLHRHDHPPVHRKSSGDQDDLHRRYSPPGQSSPSQQQHPHHGPVDPAHIGETMPTAPRMDTQGVASVGSADNTHPSPHDPIPRAAVKHLEDRLAFVEDSYMSLRRFAQELQNIQASQDQTIAWMRDRIDYLTEASTPRDVIMSPPLGQAGVVPSKRKAEPGSGDLRDWSRRGPPLSDQQHAQGYPRQGGAGAPPASGSSPSLPPSGGALGSSGGGSGAAGDRTGSRYEAPGYHSSFNPVHHSSQVLASGPGPRLSPPSHHGQHRSPPINTGGNAHYQKAPITGMLHD</sequence>
<gene>
    <name evidence="10" type="ORF">BGZ99_003796</name>
</gene>
<dbReference type="SMART" id="SM00415">
    <property type="entry name" value="HSF"/>
    <property type="match status" value="1"/>
</dbReference>
<protein>
    <recommendedName>
        <fullName evidence="9">HSF-type DNA-binding domain-containing protein</fullName>
    </recommendedName>
</protein>
<dbReference type="PRINTS" id="PR00056">
    <property type="entry name" value="HSFDOMAIN"/>
</dbReference>
<dbReference type="AlphaFoldDB" id="A0A9P6RM40"/>
<comment type="caution">
    <text evidence="10">The sequence shown here is derived from an EMBL/GenBank/DDBJ whole genome shotgun (WGS) entry which is preliminary data.</text>
</comment>
<feature type="compositionally biased region" description="Gly residues" evidence="8">
    <location>
        <begin position="614"/>
        <end position="624"/>
    </location>
</feature>
<comment type="subcellular location">
    <subcellularLocation>
        <location evidence="1">Nucleus</location>
    </subcellularLocation>
</comment>
<dbReference type="EMBL" id="JAAAIP010000237">
    <property type="protein sequence ID" value="KAG0321622.1"/>
    <property type="molecule type" value="Genomic_DNA"/>
</dbReference>
<feature type="compositionally biased region" description="Gly residues" evidence="8">
    <location>
        <begin position="989"/>
        <end position="1000"/>
    </location>
</feature>
<evidence type="ECO:0000256" key="1">
    <source>
        <dbReference type="ARBA" id="ARBA00004123"/>
    </source>
</evidence>
<evidence type="ECO:0000313" key="10">
    <source>
        <dbReference type="EMBL" id="KAG0321622.1"/>
    </source>
</evidence>
<evidence type="ECO:0000256" key="3">
    <source>
        <dbReference type="ARBA" id="ARBA00023015"/>
    </source>
</evidence>
<dbReference type="SUPFAM" id="SSF46785">
    <property type="entry name" value="Winged helix' DNA-binding domain"/>
    <property type="match status" value="1"/>
</dbReference>
<feature type="compositionally biased region" description="Low complexity" evidence="8">
    <location>
        <begin position="808"/>
        <end position="819"/>
    </location>
</feature>
<feature type="region of interest" description="Disordered" evidence="8">
    <location>
        <begin position="920"/>
        <end position="1069"/>
    </location>
</feature>
<keyword evidence="4" id="KW-0238">DNA-binding</keyword>
<dbReference type="InterPro" id="IPR036388">
    <property type="entry name" value="WH-like_DNA-bd_sf"/>
</dbReference>
<dbReference type="GO" id="GO:0005634">
    <property type="term" value="C:nucleus"/>
    <property type="evidence" value="ECO:0007669"/>
    <property type="project" value="UniProtKB-SubCell"/>
</dbReference>
<feature type="compositionally biased region" description="Basic and acidic residues" evidence="8">
    <location>
        <begin position="179"/>
        <end position="207"/>
    </location>
</feature>
<evidence type="ECO:0000256" key="4">
    <source>
        <dbReference type="ARBA" id="ARBA00023125"/>
    </source>
</evidence>
<dbReference type="PANTHER" id="PTHR10015:SF427">
    <property type="entry name" value="HEAT SHOCK FACTOR PROTEIN"/>
    <property type="match status" value="1"/>
</dbReference>
<dbReference type="Pfam" id="PF00447">
    <property type="entry name" value="HSF_DNA-bind"/>
    <property type="match status" value="1"/>
</dbReference>
<feature type="region of interest" description="Disordered" evidence="8">
    <location>
        <begin position="17"/>
        <end position="266"/>
    </location>
</feature>
<evidence type="ECO:0000313" key="11">
    <source>
        <dbReference type="Proteomes" id="UP000738325"/>
    </source>
</evidence>
<feature type="region of interest" description="Disordered" evidence="8">
    <location>
        <begin position="394"/>
        <end position="864"/>
    </location>
</feature>
<evidence type="ECO:0000256" key="7">
    <source>
        <dbReference type="RuleBase" id="RU004020"/>
    </source>
</evidence>
<proteinExistence type="inferred from homology"/>
<comment type="similarity">
    <text evidence="2 7">Belongs to the HSF family.</text>
</comment>
<keyword evidence="5" id="KW-0804">Transcription</keyword>
<dbReference type="OrthoDB" id="60033at2759"/>
<feature type="compositionally biased region" description="Polar residues" evidence="8">
    <location>
        <begin position="396"/>
        <end position="411"/>
    </location>
</feature>
<dbReference type="GO" id="GO:0043565">
    <property type="term" value="F:sequence-specific DNA binding"/>
    <property type="evidence" value="ECO:0007669"/>
    <property type="project" value="InterPro"/>
</dbReference>
<keyword evidence="6" id="KW-0539">Nucleus</keyword>
<evidence type="ECO:0000256" key="8">
    <source>
        <dbReference type="SAM" id="MobiDB-lite"/>
    </source>
</evidence>
<feature type="compositionally biased region" description="Polar residues" evidence="8">
    <location>
        <begin position="738"/>
        <end position="750"/>
    </location>
</feature>
<feature type="compositionally biased region" description="Polar residues" evidence="8">
    <location>
        <begin position="140"/>
        <end position="155"/>
    </location>
</feature>
<feature type="compositionally biased region" description="Low complexity" evidence="8">
    <location>
        <begin position="759"/>
        <end position="775"/>
    </location>
</feature>
<keyword evidence="11" id="KW-1185">Reference proteome</keyword>
<feature type="domain" description="HSF-type DNA-binding" evidence="9">
    <location>
        <begin position="275"/>
        <end position="371"/>
    </location>
</feature>
<feature type="compositionally biased region" description="Low complexity" evidence="8">
    <location>
        <begin position="29"/>
        <end position="56"/>
    </location>
</feature>
<feature type="compositionally biased region" description="Low complexity" evidence="8">
    <location>
        <begin position="534"/>
        <end position="551"/>
    </location>
</feature>
<dbReference type="PANTHER" id="PTHR10015">
    <property type="entry name" value="HEAT SHOCK TRANSCRIPTION FACTOR"/>
    <property type="match status" value="1"/>
</dbReference>
<feature type="compositionally biased region" description="Low complexity" evidence="8">
    <location>
        <begin position="974"/>
        <end position="988"/>
    </location>
</feature>
<accession>A0A9P6RM40</accession>
<feature type="compositionally biased region" description="Polar residues" evidence="8">
    <location>
        <begin position="1016"/>
        <end position="1028"/>
    </location>
</feature>
<reference evidence="10" key="1">
    <citation type="journal article" date="2020" name="Fungal Divers.">
        <title>Resolving the Mortierellaceae phylogeny through synthesis of multi-gene phylogenetics and phylogenomics.</title>
        <authorList>
            <person name="Vandepol N."/>
            <person name="Liber J."/>
            <person name="Desiro A."/>
            <person name="Na H."/>
            <person name="Kennedy M."/>
            <person name="Barry K."/>
            <person name="Grigoriev I.V."/>
            <person name="Miller A.N."/>
            <person name="O'Donnell K."/>
            <person name="Stajich J.E."/>
            <person name="Bonito G."/>
        </authorList>
    </citation>
    <scope>NUCLEOTIDE SEQUENCE</scope>
    <source>
        <strain evidence="10">REB-010B</strain>
    </source>
</reference>
<feature type="compositionally biased region" description="Polar residues" evidence="8">
    <location>
        <begin position="573"/>
        <end position="582"/>
    </location>
</feature>
<dbReference type="Gene3D" id="1.10.10.10">
    <property type="entry name" value="Winged helix-like DNA-binding domain superfamily/Winged helix DNA-binding domain"/>
    <property type="match status" value="1"/>
</dbReference>
<evidence type="ECO:0000259" key="9">
    <source>
        <dbReference type="SMART" id="SM00415"/>
    </source>
</evidence>
<feature type="compositionally biased region" description="Basic and acidic residues" evidence="8">
    <location>
        <begin position="938"/>
        <end position="952"/>
    </location>
</feature>
<feature type="compositionally biased region" description="Basic and acidic residues" evidence="8">
    <location>
        <begin position="88"/>
        <end position="113"/>
    </location>
</feature>
<evidence type="ECO:0000256" key="5">
    <source>
        <dbReference type="ARBA" id="ARBA00023163"/>
    </source>
</evidence>
<name>A0A9P6RM40_9FUNG</name>
<dbReference type="InterPro" id="IPR036390">
    <property type="entry name" value="WH_DNA-bd_sf"/>
</dbReference>
<dbReference type="InterPro" id="IPR000232">
    <property type="entry name" value="HSF_DNA-bd"/>
</dbReference>
<dbReference type="GO" id="GO:0003700">
    <property type="term" value="F:DNA-binding transcription factor activity"/>
    <property type="evidence" value="ECO:0007669"/>
    <property type="project" value="InterPro"/>
</dbReference>
<feature type="compositionally biased region" description="Basic and acidic residues" evidence="8">
    <location>
        <begin position="783"/>
        <end position="805"/>
    </location>
</feature>
<feature type="compositionally biased region" description="Low complexity" evidence="8">
    <location>
        <begin position="675"/>
        <end position="687"/>
    </location>
</feature>
<dbReference type="FunFam" id="1.10.10.10:FF:000027">
    <property type="entry name" value="Heat shock transcription factor 1"/>
    <property type="match status" value="1"/>
</dbReference>
<evidence type="ECO:0000256" key="6">
    <source>
        <dbReference type="ARBA" id="ARBA00023242"/>
    </source>
</evidence>
<dbReference type="Proteomes" id="UP000738325">
    <property type="component" value="Unassembled WGS sequence"/>
</dbReference>